<dbReference type="PRINTS" id="PR00119">
    <property type="entry name" value="CATATPASE"/>
</dbReference>
<dbReference type="SFLD" id="SFLDS00003">
    <property type="entry name" value="Haloacid_Dehalogenase"/>
    <property type="match status" value="1"/>
</dbReference>
<dbReference type="GO" id="GO:0019829">
    <property type="term" value="F:ATPase-coupled monoatomic cation transmembrane transporter activity"/>
    <property type="evidence" value="ECO:0007669"/>
    <property type="project" value="InterPro"/>
</dbReference>
<keyword evidence="5 7" id="KW-1133">Transmembrane helix</keyword>
<feature type="transmembrane region" description="Helical" evidence="7">
    <location>
        <begin position="743"/>
        <end position="769"/>
    </location>
</feature>
<dbReference type="PANTHER" id="PTHR46594:SF4">
    <property type="entry name" value="P-TYPE CATION-TRANSPORTING ATPASE"/>
    <property type="match status" value="1"/>
</dbReference>
<feature type="transmembrane region" description="Helical" evidence="7">
    <location>
        <begin position="1079"/>
        <end position="1101"/>
    </location>
</feature>
<organism evidence="12 13">
    <name type="scientific">Friedmanniomyces endolithicus</name>
    <dbReference type="NCBI Taxonomy" id="329885"/>
    <lineage>
        <taxon>Eukaryota</taxon>
        <taxon>Fungi</taxon>
        <taxon>Dikarya</taxon>
        <taxon>Ascomycota</taxon>
        <taxon>Pezizomycotina</taxon>
        <taxon>Dothideomycetes</taxon>
        <taxon>Dothideomycetidae</taxon>
        <taxon>Mycosphaerellales</taxon>
        <taxon>Teratosphaeriaceae</taxon>
        <taxon>Friedmanniomyces</taxon>
    </lineage>
</organism>
<evidence type="ECO:0000256" key="7">
    <source>
        <dbReference type="RuleBase" id="RU362081"/>
    </source>
</evidence>
<dbReference type="NCBIfam" id="TIGR01494">
    <property type="entry name" value="ATPase_P-type"/>
    <property type="match status" value="1"/>
</dbReference>
<dbReference type="GO" id="GO:0016020">
    <property type="term" value="C:membrane"/>
    <property type="evidence" value="ECO:0007669"/>
    <property type="project" value="UniProtKB-SubCell"/>
</dbReference>
<dbReference type="Gene3D" id="3.30.70.100">
    <property type="match status" value="1"/>
</dbReference>
<evidence type="ECO:0000259" key="10">
    <source>
        <dbReference type="Pfam" id="PF00403"/>
    </source>
</evidence>
<proteinExistence type="inferred from homology"/>
<dbReference type="AlphaFoldDB" id="A0AAN6JDZ4"/>
<feature type="region of interest" description="Disordered" evidence="8">
    <location>
        <begin position="264"/>
        <end position="292"/>
    </location>
</feature>
<name>A0AAN6JDZ4_9PEZI</name>
<dbReference type="GO" id="GO:0005524">
    <property type="term" value="F:ATP binding"/>
    <property type="evidence" value="ECO:0007669"/>
    <property type="project" value="UniProtKB-UniRule"/>
</dbReference>
<feature type="domain" description="HMA" evidence="10">
    <location>
        <begin position="309"/>
        <end position="369"/>
    </location>
</feature>
<dbReference type="Gene3D" id="3.40.1110.10">
    <property type="entry name" value="Calcium-transporting ATPase, cytoplasmic domain N"/>
    <property type="match status" value="1"/>
</dbReference>
<dbReference type="NCBIfam" id="TIGR01511">
    <property type="entry name" value="ATPase-IB1_Cu"/>
    <property type="match status" value="1"/>
</dbReference>
<keyword evidence="4" id="KW-1278">Translocase</keyword>
<dbReference type="Gene3D" id="3.40.50.1000">
    <property type="entry name" value="HAD superfamily/HAD-like"/>
    <property type="match status" value="1"/>
</dbReference>
<dbReference type="CDD" id="cd00371">
    <property type="entry name" value="HMA"/>
    <property type="match status" value="1"/>
</dbReference>
<dbReference type="SFLD" id="SFLDG00002">
    <property type="entry name" value="C1.7:_P-type_atpase_like"/>
    <property type="match status" value="1"/>
</dbReference>
<dbReference type="InterPro" id="IPR059000">
    <property type="entry name" value="ATPase_P-type_domA"/>
</dbReference>
<sequence>MAGHTNGGACVVCDSASGTSRTAPCCDEICLQKIAERECVLECGAGEHERGHDDNALASVPLSKVGSVCVLQPSSDESRPSLPPAPSRRGKRKRGACNEHTDKIQRAFGDVLRRVGCICRELKSRNLESCCKKEAFSSPQCYMASPVVSTTISKRIPGTPSVNATQSSPSDMGCLREPGDCGRIRKPDGTERCPATCAPTCTEQTARACNKEIMRAKEEETIAPPGTCKSPCGQTTACNNKTSCCEADKSSAADVSKFSSCSSRSGTSEEHSSGVHCNDSDDFTGRPKKATETGVDVEKGSLIMEHVSLSVGGLTCTGCETKLYKALHDIRGVCNLNTSLVMSQAEFDVDAQAGPIDGLIKTIEKATGFSCQRLSSSGQDLDLIVDSGAKAFVERTYPAGITLMSVLGKHEIRVTFDPKIIGARAVLENAFGSKLRLAPLRAPADLENGRKHLRHTAWVTLMSAVLTIPVLVLAWAPLHSRPVVYGAISLALATAVQFLVAGQFYISALRALIFTRQVEMDLLIVLSTTTAYVCSIVAFAFEVKGEPLAIGEFFETSTLLVTFIMLGRLVSAFARQKAVETVSFRSLQRQTAVLCDKDGSNAQEIDARLLQYGDFFRIDPDSRITTDGVIVTGTTEVNAAMITGEALPVDKRPGSLVVAGSINGSGVIVVRLTNLPGDNTISTIEAMVNEAKFQKAKTQELVDIVASWFVPIILILAVMTFFVWIAVGIAVRHQGAGTSAVNAITYSVSVLVVSCPCAIGLCVPLVIVIGGGAAAKHGIIVKSATAFENGRKVSHVVFDKTGTLTEGQLHVEHEVVLTPDGRSALSVTLGLTEISKHPVSAAISAHLKARGVQAAALKDVRSITGRGIEGMWNDDQVRCGNSRWLSLEDLPDVQHLLSKGLTVFCVTIKHIPVCIFGLSDRIRPETHLVLTELKKRNIAISLVSGDDAPTTSQLAAHLNIPLTNVRSRCTPADKQDYLKTLSSGKHSRTLFCGDGTNDAVALAQADIGIHMSTGSDIARTAADVVLLRPSLNGILVLLDLSHAAMRRVYLNFAWSVLYNVVAILLAGGAFVHARIAPQYAGLGEIVSVLPVVLVTVQLRFFRREHPSGLD</sequence>
<dbReference type="InterPro" id="IPR018303">
    <property type="entry name" value="ATPase_P-typ_P_site"/>
</dbReference>
<dbReference type="InterPro" id="IPR027256">
    <property type="entry name" value="P-typ_ATPase_IB"/>
</dbReference>
<feature type="domain" description="P-type ATPase A" evidence="9">
    <location>
        <begin position="588"/>
        <end position="688"/>
    </location>
</feature>
<feature type="compositionally biased region" description="Basic and acidic residues" evidence="8">
    <location>
        <begin position="283"/>
        <end position="292"/>
    </location>
</feature>
<evidence type="ECO:0000256" key="5">
    <source>
        <dbReference type="ARBA" id="ARBA00022989"/>
    </source>
</evidence>
<feature type="transmembrane region" description="Helical" evidence="7">
    <location>
        <begin position="457"/>
        <end position="478"/>
    </location>
</feature>
<keyword evidence="6 7" id="KW-0472">Membrane</keyword>
<evidence type="ECO:0000256" key="6">
    <source>
        <dbReference type="ARBA" id="ARBA00023136"/>
    </source>
</evidence>
<keyword evidence="7" id="KW-0067">ATP-binding</keyword>
<feature type="transmembrane region" description="Helical" evidence="7">
    <location>
        <begin position="705"/>
        <end position="731"/>
    </location>
</feature>
<dbReference type="Pfam" id="PF00702">
    <property type="entry name" value="Hydrolase"/>
    <property type="match status" value="1"/>
</dbReference>
<dbReference type="InterPro" id="IPR023214">
    <property type="entry name" value="HAD_sf"/>
</dbReference>
<dbReference type="SUPFAM" id="SSF55008">
    <property type="entry name" value="HMA, heavy metal-associated domain"/>
    <property type="match status" value="1"/>
</dbReference>
<evidence type="ECO:0000256" key="3">
    <source>
        <dbReference type="ARBA" id="ARBA00022723"/>
    </source>
</evidence>
<dbReference type="Pfam" id="PF00403">
    <property type="entry name" value="HMA"/>
    <property type="match status" value="1"/>
</dbReference>
<feature type="region of interest" description="Disordered" evidence="8">
    <location>
        <begin position="72"/>
        <end position="97"/>
    </location>
</feature>
<gene>
    <name evidence="12" type="ORF">LTR82_002448</name>
</gene>
<dbReference type="SFLD" id="SFLDF00027">
    <property type="entry name" value="p-type_atpase"/>
    <property type="match status" value="1"/>
</dbReference>
<dbReference type="InterPro" id="IPR056236">
    <property type="entry name" value="HMA_PCA1"/>
</dbReference>
<keyword evidence="3 7" id="KW-0479">Metal-binding</keyword>
<dbReference type="GO" id="GO:0046872">
    <property type="term" value="F:metal ion binding"/>
    <property type="evidence" value="ECO:0007669"/>
    <property type="project" value="UniProtKB-KW"/>
</dbReference>
<dbReference type="InterPro" id="IPR036412">
    <property type="entry name" value="HAD-like_sf"/>
</dbReference>
<dbReference type="InterPro" id="IPR006121">
    <property type="entry name" value="HMA_dom"/>
</dbReference>
<dbReference type="PRINTS" id="PR00120">
    <property type="entry name" value="HATPASE"/>
</dbReference>
<dbReference type="SUPFAM" id="SSF81653">
    <property type="entry name" value="Calcium ATPase, transduction domain A"/>
    <property type="match status" value="1"/>
</dbReference>
<dbReference type="InterPro" id="IPR001757">
    <property type="entry name" value="P_typ_ATPase"/>
</dbReference>
<dbReference type="InterPro" id="IPR044492">
    <property type="entry name" value="P_typ_ATPase_HD_dom"/>
</dbReference>
<feature type="domain" description="PCA1 HMA heavy metal-associated" evidence="11">
    <location>
        <begin position="375"/>
        <end position="441"/>
    </location>
</feature>
<dbReference type="InterPro" id="IPR008250">
    <property type="entry name" value="ATPase_P-typ_transduc_dom_A_sf"/>
</dbReference>
<comment type="caution">
    <text evidence="12">The sequence shown here is derived from an EMBL/GenBank/DDBJ whole genome shotgun (WGS) entry which is preliminary data.</text>
</comment>
<dbReference type="InterPro" id="IPR036163">
    <property type="entry name" value="HMA_dom_sf"/>
</dbReference>
<evidence type="ECO:0000313" key="12">
    <source>
        <dbReference type="EMBL" id="KAK0326606.1"/>
    </source>
</evidence>
<dbReference type="InterPro" id="IPR023299">
    <property type="entry name" value="ATPase_P-typ_cyto_dom_N"/>
</dbReference>
<dbReference type="PROSITE" id="PS01229">
    <property type="entry name" value="COF_2"/>
    <property type="match status" value="1"/>
</dbReference>
<evidence type="ECO:0008006" key="14">
    <source>
        <dbReference type="Google" id="ProtNLM"/>
    </source>
</evidence>
<dbReference type="EMBL" id="JASUXU010000004">
    <property type="protein sequence ID" value="KAK0326606.1"/>
    <property type="molecule type" value="Genomic_DNA"/>
</dbReference>
<evidence type="ECO:0000256" key="4">
    <source>
        <dbReference type="ARBA" id="ARBA00022967"/>
    </source>
</evidence>
<dbReference type="SUPFAM" id="SSF56784">
    <property type="entry name" value="HAD-like"/>
    <property type="match status" value="1"/>
</dbReference>
<comment type="subcellular location">
    <subcellularLocation>
        <location evidence="1 7">Membrane</location>
    </subcellularLocation>
</comment>
<comment type="similarity">
    <text evidence="7">Belongs to the cation transport ATPase (P-type) (TC 3.A.3) family. Type IB subfamily.</text>
</comment>
<feature type="transmembrane region" description="Helical" evidence="7">
    <location>
        <begin position="1048"/>
        <end position="1073"/>
    </location>
</feature>
<dbReference type="Pfam" id="PF24534">
    <property type="entry name" value="HMA_PCA1"/>
    <property type="match status" value="1"/>
</dbReference>
<keyword evidence="2 7" id="KW-0812">Transmembrane</keyword>
<evidence type="ECO:0000256" key="8">
    <source>
        <dbReference type="SAM" id="MobiDB-lite"/>
    </source>
</evidence>
<reference evidence="12" key="1">
    <citation type="submission" date="2021-12" db="EMBL/GenBank/DDBJ databases">
        <title>Black yeast isolated from Biological Soil Crust.</title>
        <authorList>
            <person name="Kurbessoian T."/>
        </authorList>
    </citation>
    <scope>NUCLEOTIDE SEQUENCE</scope>
    <source>
        <strain evidence="12">CCFEE 5208</strain>
    </source>
</reference>
<evidence type="ECO:0000259" key="11">
    <source>
        <dbReference type="Pfam" id="PF24534"/>
    </source>
</evidence>
<protein>
    <recommendedName>
        <fullName evidence="14">HMA domain-containing protein</fullName>
    </recommendedName>
</protein>
<feature type="transmembrane region" description="Helical" evidence="7">
    <location>
        <begin position="553"/>
        <end position="574"/>
    </location>
</feature>
<dbReference type="Pfam" id="PF00122">
    <property type="entry name" value="E1-E2_ATPase"/>
    <property type="match status" value="1"/>
</dbReference>
<accession>A0AAN6JDZ4</accession>
<feature type="transmembrane region" description="Helical" evidence="7">
    <location>
        <begin position="484"/>
        <end position="508"/>
    </location>
</feature>
<feature type="transmembrane region" description="Helical" evidence="7">
    <location>
        <begin position="520"/>
        <end position="541"/>
    </location>
</feature>
<evidence type="ECO:0000256" key="2">
    <source>
        <dbReference type="ARBA" id="ARBA00022692"/>
    </source>
</evidence>
<dbReference type="Proteomes" id="UP001168146">
    <property type="component" value="Unassembled WGS sequence"/>
</dbReference>
<dbReference type="NCBIfam" id="TIGR01525">
    <property type="entry name" value="ATPase-IB_hvy"/>
    <property type="match status" value="1"/>
</dbReference>
<dbReference type="Gene3D" id="2.70.150.10">
    <property type="entry name" value="Calcium-transporting ATPase, cytoplasmic transduction domain A"/>
    <property type="match status" value="1"/>
</dbReference>
<evidence type="ECO:0000313" key="13">
    <source>
        <dbReference type="Proteomes" id="UP001168146"/>
    </source>
</evidence>
<dbReference type="InterPro" id="IPR023298">
    <property type="entry name" value="ATPase_P-typ_TM_dom_sf"/>
</dbReference>
<dbReference type="PROSITE" id="PS00154">
    <property type="entry name" value="ATPASE_E1_E2"/>
    <property type="match status" value="1"/>
</dbReference>
<evidence type="ECO:0000256" key="1">
    <source>
        <dbReference type="ARBA" id="ARBA00004370"/>
    </source>
</evidence>
<dbReference type="SUPFAM" id="SSF81665">
    <property type="entry name" value="Calcium ATPase, transmembrane domain M"/>
    <property type="match status" value="1"/>
</dbReference>
<dbReference type="PANTHER" id="PTHR46594">
    <property type="entry name" value="P-TYPE CATION-TRANSPORTING ATPASE"/>
    <property type="match status" value="1"/>
</dbReference>
<evidence type="ECO:0000259" key="9">
    <source>
        <dbReference type="Pfam" id="PF00122"/>
    </source>
</evidence>
<keyword evidence="7" id="KW-0547">Nucleotide-binding</keyword>
<dbReference type="GO" id="GO:0016887">
    <property type="term" value="F:ATP hydrolysis activity"/>
    <property type="evidence" value="ECO:0007669"/>
    <property type="project" value="InterPro"/>
</dbReference>